<gene>
    <name evidence="4" type="ORF">FHL15_005457</name>
</gene>
<keyword evidence="2" id="KW-0472">Membrane</keyword>
<sequence>MATTTIFDASKSPSLSPYGAAQPNSTFAQHGHAPTSYPPPETDAPKPTQPNQEGEHYRLMSKSEWLQFCRGVGILKDEESEEVIRATSRLWPPSGFKDGLYNDAWVLMLLQLALSAILTALGATSSDNGTPITILAAVNTSIAGILALLHNSGLPDRYRWDRNEFYKLEEHIKEIVDTGLVPATHSVNDVIAECFDMFATALQTVQNNAPSMYTPASGPSKPPAASVSARMSQKLNLKK</sequence>
<feature type="compositionally biased region" description="Low complexity" evidence="1">
    <location>
        <begin position="215"/>
        <end position="229"/>
    </location>
</feature>
<evidence type="ECO:0000259" key="3">
    <source>
        <dbReference type="Pfam" id="PF18142"/>
    </source>
</evidence>
<evidence type="ECO:0000256" key="2">
    <source>
        <dbReference type="SAM" id="Phobius"/>
    </source>
</evidence>
<evidence type="ECO:0000313" key="4">
    <source>
        <dbReference type="EMBL" id="TRX93781.1"/>
    </source>
</evidence>
<dbReference type="PANTHER" id="PTHR38793:SF1">
    <property type="entry name" value="SMODS AND SLOG-ASSOCIATING 2TM EFFECTOR DOMAIN-CONTAINING PROTEIN"/>
    <property type="match status" value="1"/>
</dbReference>
<reference evidence="5" key="1">
    <citation type="submission" date="2019-06" db="EMBL/GenBank/DDBJ databases">
        <title>Draft genome sequence of the griseofulvin-producing fungus Xylaria cubensis strain G536.</title>
        <authorList>
            <person name="Mead M.E."/>
            <person name="Raja H.A."/>
            <person name="Steenwyk J.L."/>
            <person name="Knowles S.L."/>
            <person name="Oberlies N.H."/>
            <person name="Rokas A."/>
        </authorList>
    </citation>
    <scope>NUCLEOTIDE SEQUENCE [LARGE SCALE GENOMIC DNA]</scope>
    <source>
        <strain evidence="5">G536</strain>
    </source>
</reference>
<dbReference type="Pfam" id="PF18142">
    <property type="entry name" value="SLATT_fungal"/>
    <property type="match status" value="1"/>
</dbReference>
<dbReference type="InterPro" id="IPR041622">
    <property type="entry name" value="SLATT_fungi"/>
</dbReference>
<dbReference type="Proteomes" id="UP000319160">
    <property type="component" value="Unassembled WGS sequence"/>
</dbReference>
<dbReference type="EMBL" id="VFLP01000027">
    <property type="protein sequence ID" value="TRX93781.1"/>
    <property type="molecule type" value="Genomic_DNA"/>
</dbReference>
<protein>
    <recommendedName>
        <fullName evidence="3">SMODS and SLOG-associating 2TM effector domain-containing protein</fullName>
    </recommendedName>
</protein>
<name>A0A553I0S0_9PEZI</name>
<evidence type="ECO:0000313" key="5">
    <source>
        <dbReference type="Proteomes" id="UP000319160"/>
    </source>
</evidence>
<dbReference type="PANTHER" id="PTHR38793">
    <property type="entry name" value="SLATT_FUNGAL DOMAIN-CONTAINING PROTEIN-RELATED"/>
    <property type="match status" value="1"/>
</dbReference>
<feature type="region of interest" description="Disordered" evidence="1">
    <location>
        <begin position="212"/>
        <end position="239"/>
    </location>
</feature>
<keyword evidence="5" id="KW-1185">Reference proteome</keyword>
<keyword evidence="2" id="KW-0812">Transmembrane</keyword>
<keyword evidence="2" id="KW-1133">Transmembrane helix</keyword>
<organism evidence="4 5">
    <name type="scientific">Xylaria flabelliformis</name>
    <dbReference type="NCBI Taxonomy" id="2512241"/>
    <lineage>
        <taxon>Eukaryota</taxon>
        <taxon>Fungi</taxon>
        <taxon>Dikarya</taxon>
        <taxon>Ascomycota</taxon>
        <taxon>Pezizomycotina</taxon>
        <taxon>Sordariomycetes</taxon>
        <taxon>Xylariomycetidae</taxon>
        <taxon>Xylariales</taxon>
        <taxon>Xylariaceae</taxon>
        <taxon>Xylaria</taxon>
    </lineage>
</organism>
<comment type="caution">
    <text evidence="4">The sequence shown here is derived from an EMBL/GenBank/DDBJ whole genome shotgun (WGS) entry which is preliminary data.</text>
</comment>
<feature type="compositionally biased region" description="Polar residues" evidence="1">
    <location>
        <begin position="1"/>
        <end position="15"/>
    </location>
</feature>
<dbReference type="AlphaFoldDB" id="A0A553I0S0"/>
<feature type="domain" description="SMODS and SLOG-associating 2TM effector" evidence="3">
    <location>
        <begin position="105"/>
        <end position="203"/>
    </location>
</feature>
<feature type="transmembrane region" description="Helical" evidence="2">
    <location>
        <begin position="104"/>
        <end position="123"/>
    </location>
</feature>
<proteinExistence type="predicted"/>
<accession>A0A553I0S0</accession>
<evidence type="ECO:0000256" key="1">
    <source>
        <dbReference type="SAM" id="MobiDB-lite"/>
    </source>
</evidence>
<feature type="region of interest" description="Disordered" evidence="1">
    <location>
        <begin position="1"/>
        <end position="55"/>
    </location>
</feature>
<feature type="transmembrane region" description="Helical" evidence="2">
    <location>
        <begin position="129"/>
        <end position="149"/>
    </location>
</feature>
<dbReference type="OrthoDB" id="5398270at2759"/>
<feature type="compositionally biased region" description="Polar residues" evidence="1">
    <location>
        <begin position="230"/>
        <end position="239"/>
    </location>
</feature>
<dbReference type="NCBIfam" id="NF033635">
    <property type="entry name" value="SLATT_fungal"/>
    <property type="match status" value="1"/>
</dbReference>